<name>B8LVR1_TALSN</name>
<dbReference type="STRING" id="441959.B8LVR1"/>
<feature type="region of interest" description="Disordered" evidence="5">
    <location>
        <begin position="945"/>
        <end position="992"/>
    </location>
</feature>
<gene>
    <name evidence="9" type="ORF">TSTA_075620</name>
</gene>
<feature type="compositionally biased region" description="Basic and acidic residues" evidence="5">
    <location>
        <begin position="958"/>
        <end position="992"/>
    </location>
</feature>
<feature type="transmembrane region" description="Helical" evidence="6">
    <location>
        <begin position="184"/>
        <end position="202"/>
    </location>
</feature>
<dbReference type="InParanoid" id="B8LVR1"/>
<evidence type="ECO:0000313" key="10">
    <source>
        <dbReference type="Proteomes" id="UP000001745"/>
    </source>
</evidence>
<dbReference type="GO" id="GO:0016020">
    <property type="term" value="C:membrane"/>
    <property type="evidence" value="ECO:0007669"/>
    <property type="project" value="UniProtKB-SubCell"/>
</dbReference>
<evidence type="ECO:0000259" key="8">
    <source>
        <dbReference type="Pfam" id="PF13515"/>
    </source>
</evidence>
<dbReference type="Proteomes" id="UP000001745">
    <property type="component" value="Unassembled WGS sequence"/>
</dbReference>
<feature type="transmembrane region" description="Helical" evidence="6">
    <location>
        <begin position="804"/>
        <end position="824"/>
    </location>
</feature>
<proteinExistence type="predicted"/>
<dbReference type="OrthoDB" id="2274698at2759"/>
<reference evidence="10" key="1">
    <citation type="journal article" date="2015" name="Genome Announc.">
        <title>Genome sequence of the AIDS-associated pathogen Penicillium marneffei (ATCC18224) and its near taxonomic relative Talaromyces stipitatus (ATCC10500).</title>
        <authorList>
            <person name="Nierman W.C."/>
            <person name="Fedorova-Abrams N.D."/>
            <person name="Andrianopoulos A."/>
        </authorList>
    </citation>
    <scope>NUCLEOTIDE SEQUENCE [LARGE SCALE GENOMIC DNA]</scope>
    <source>
        <strain evidence="10">ATCC 10500 / CBS 375.48 / QM 6759 / NRRL 1006</strain>
    </source>
</reference>
<evidence type="ECO:0000259" key="7">
    <source>
        <dbReference type="Pfam" id="PF10337"/>
    </source>
</evidence>
<dbReference type="eggNOG" id="KOG4711">
    <property type="taxonomic scope" value="Eukaryota"/>
</dbReference>
<feature type="domain" description="Integral membrane bound transporter" evidence="8">
    <location>
        <begin position="684"/>
        <end position="817"/>
    </location>
</feature>
<evidence type="ECO:0000256" key="4">
    <source>
        <dbReference type="ARBA" id="ARBA00023136"/>
    </source>
</evidence>
<feature type="compositionally biased region" description="Basic and acidic residues" evidence="5">
    <location>
        <begin position="622"/>
        <end position="631"/>
    </location>
</feature>
<dbReference type="OMA" id="FYSCMHT"/>
<evidence type="ECO:0000256" key="6">
    <source>
        <dbReference type="SAM" id="Phobius"/>
    </source>
</evidence>
<accession>B8LVR1</accession>
<feature type="region of interest" description="Disordered" evidence="5">
    <location>
        <begin position="1108"/>
        <end position="1147"/>
    </location>
</feature>
<comment type="subcellular location">
    <subcellularLocation>
        <location evidence="1">Membrane</location>
        <topology evidence="1">Multi-pass membrane protein</topology>
    </subcellularLocation>
</comment>
<feature type="transmembrane region" description="Helical" evidence="6">
    <location>
        <begin position="688"/>
        <end position="704"/>
    </location>
</feature>
<protein>
    <submittedName>
        <fullName evidence="9">Uncharacterized protein</fullName>
    </submittedName>
</protein>
<feature type="region of interest" description="Disordered" evidence="5">
    <location>
        <begin position="606"/>
        <end position="634"/>
    </location>
</feature>
<feature type="transmembrane region" description="Helical" evidence="6">
    <location>
        <begin position="138"/>
        <end position="159"/>
    </location>
</feature>
<evidence type="ECO:0000256" key="1">
    <source>
        <dbReference type="ARBA" id="ARBA00004141"/>
    </source>
</evidence>
<evidence type="ECO:0000256" key="5">
    <source>
        <dbReference type="SAM" id="MobiDB-lite"/>
    </source>
</evidence>
<evidence type="ECO:0000256" key="3">
    <source>
        <dbReference type="ARBA" id="ARBA00022989"/>
    </source>
</evidence>
<feature type="domain" description="Putative ER transporter 6TM N-terminal" evidence="7">
    <location>
        <begin position="74"/>
        <end position="399"/>
    </location>
</feature>
<dbReference type="PANTHER" id="PTHR37994">
    <property type="entry name" value="ARAE_2_N DOMAIN-CONTAINING PROTEIN-RELATED"/>
    <property type="match status" value="1"/>
</dbReference>
<evidence type="ECO:0000256" key="2">
    <source>
        <dbReference type="ARBA" id="ARBA00022692"/>
    </source>
</evidence>
<feature type="transmembrane region" description="Helical" evidence="6">
    <location>
        <begin position="710"/>
        <end position="729"/>
    </location>
</feature>
<evidence type="ECO:0000313" key="9">
    <source>
        <dbReference type="EMBL" id="EED24191.1"/>
    </source>
</evidence>
<dbReference type="Pfam" id="PF13515">
    <property type="entry name" value="FUSC_2"/>
    <property type="match status" value="1"/>
</dbReference>
<dbReference type="AlphaFoldDB" id="B8LVR1"/>
<dbReference type="HOGENOM" id="CLU_001788_0_1_1"/>
<feature type="transmembrane region" description="Helical" evidence="6">
    <location>
        <begin position="736"/>
        <end position="754"/>
    </location>
</feature>
<dbReference type="EMBL" id="EQ962652">
    <property type="protein sequence ID" value="EED24191.1"/>
    <property type="molecule type" value="Genomic_DNA"/>
</dbReference>
<feature type="compositionally biased region" description="Acidic residues" evidence="5">
    <location>
        <begin position="1122"/>
        <end position="1133"/>
    </location>
</feature>
<dbReference type="GeneID" id="8106201"/>
<sequence>MVYIVAARLTIAEGLGIEIHLGLKQQQWPSQRLLKPWRQNVGSQSALMLYKFYCSSPSYNNNPSCSRRLNPTTWWSSLDLDGHTLLLMMKAALTPTIVVALARIPAVSHVTDATNDAAALVAVTSHVLMPRGKFVKVMLFNVLAVCLGACVACMALVSATRAGKGDRRVDATTPKTQKGYSSDANTVSAVWLIVVIWLANAMRSWRPIELQSPVIAFSIFTCFNITQYGGFETFEAGVEYMLSLLRSMLIAFAVASVVSLFILPMTSRTFFLKDARDYSLKVQAVLQQQSGFVRMTVENPAVWFADGLPRRFQPIQSSEAVDGTDFSTKLEESKQKVHLEMSSLGSLFSKLQVDLLYSKQEFAIGKLSTEDAVRIEELLGSLLLPLSGISMLPRMLDMHIKNERNYQMKVLERDSEEEILQKQAELHKAITTLQKHLSETATLAATGIQYFLLVTKLMSRRHFFKYRESEPPATVPKDEESRDIDLDPLEPYFVVRFERLMHETFCRRRHFPGQLASLAFNDAREGSNNRASSKKTREIITSGPQIRLEFFLVLYMGHMQDILLHTTHELIKFADSKVADGTMTSYRAVFPTDTSLKRWFSLVQEEPSEPSDSTPDENQGGEEVHPQDSEHMPPANLWEKSSHIFRLIRRVIISEHSLFGFRVAAASFCVGILAFLERTSSFFIPRRLVWVMILIVIGMNPTTGETCVGLMSRIIGSTISVFLSLIVWYTVDENTAGIIILLYFANMFEYWFYIKRPQVLDSSVIAIATLNEIIATKLEVREAENPELAGLANRPTWVFALHKILAVGVACGLMIFWTIFPFTITAKHKMRRMLGESIFVLAEFYSATHTNSALWFSGGLRDGLRDPQALLRQLERVIRRLFRKEMVLLDELREYSHFSKFEPAIGGKFPRRIYDDIILEVQCSLTAMALMVKTTQSLEKLLPLPLPQEPTTSAEQTTNHEQKIEQQTEQDEGRKESLRLGEPKDKAEKKRQEKEWFTQLGKVALETVDFKSARLASFLSHLSASVTNKLPLPPYLSAPSSFPLSRRMQKMNKNLLHVRYLEDPAFTAFITLEVLRSIVAWCMRDLLSNVKKLVGELNFEYHISRTESHGEAASLVAGGPAEESEEKESDEDSSSSTDESQGKSMTC</sequence>
<feature type="transmembrane region" description="Helical" evidence="6">
    <location>
        <begin position="214"/>
        <end position="231"/>
    </location>
</feature>
<dbReference type="VEuPathDB" id="FungiDB:TSTA_075620"/>
<dbReference type="PANTHER" id="PTHR37994:SF4">
    <property type="entry name" value="ER TRANSPORTER 6TM N-TERMINAL DOMAIN-CONTAINING PROTEIN-RELATED"/>
    <property type="match status" value="1"/>
</dbReference>
<keyword evidence="2 6" id="KW-0812">Transmembrane</keyword>
<dbReference type="InterPro" id="IPR049453">
    <property type="entry name" value="Memb_transporter_dom"/>
</dbReference>
<dbReference type="Pfam" id="PF10337">
    <property type="entry name" value="ArAE_2_N"/>
    <property type="match status" value="1"/>
</dbReference>
<dbReference type="RefSeq" id="XP_002341578.1">
    <property type="nucleotide sequence ID" value="XM_002341537.1"/>
</dbReference>
<organism evidence="9 10">
    <name type="scientific">Talaromyces stipitatus (strain ATCC 10500 / CBS 375.48 / QM 6759 / NRRL 1006)</name>
    <name type="common">Penicillium stipitatum</name>
    <dbReference type="NCBI Taxonomy" id="441959"/>
    <lineage>
        <taxon>Eukaryota</taxon>
        <taxon>Fungi</taxon>
        <taxon>Dikarya</taxon>
        <taxon>Ascomycota</taxon>
        <taxon>Pezizomycotina</taxon>
        <taxon>Eurotiomycetes</taxon>
        <taxon>Eurotiomycetidae</taxon>
        <taxon>Eurotiales</taxon>
        <taxon>Trichocomaceae</taxon>
        <taxon>Talaromyces</taxon>
        <taxon>Talaromyces sect. Talaromyces</taxon>
    </lineage>
</organism>
<feature type="transmembrane region" description="Helical" evidence="6">
    <location>
        <begin position="243"/>
        <end position="263"/>
    </location>
</feature>
<keyword evidence="4 6" id="KW-0472">Membrane</keyword>
<keyword evidence="10" id="KW-1185">Reference proteome</keyword>
<keyword evidence="3 6" id="KW-1133">Transmembrane helix</keyword>
<dbReference type="InterPro" id="IPR018823">
    <property type="entry name" value="ArAE_2_N"/>
</dbReference>
<feature type="transmembrane region" description="Helical" evidence="6">
    <location>
        <begin position="658"/>
        <end position="676"/>
    </location>
</feature>
<dbReference type="PhylomeDB" id="B8LVR1"/>